<dbReference type="Proteomes" id="UP000320055">
    <property type="component" value="Unassembled WGS sequence"/>
</dbReference>
<name>A0A563VQ32_9CYAN</name>
<proteinExistence type="predicted"/>
<dbReference type="Pfam" id="PF11563">
    <property type="entry name" value="Protoglobin"/>
    <property type="match status" value="1"/>
</dbReference>
<dbReference type="InterPro" id="IPR012292">
    <property type="entry name" value="Globin/Proto"/>
</dbReference>
<organism evidence="2 3">
    <name type="scientific">Hyella patelloides LEGE 07179</name>
    <dbReference type="NCBI Taxonomy" id="945734"/>
    <lineage>
        <taxon>Bacteria</taxon>
        <taxon>Bacillati</taxon>
        <taxon>Cyanobacteriota</taxon>
        <taxon>Cyanophyceae</taxon>
        <taxon>Pleurocapsales</taxon>
        <taxon>Hyellaceae</taxon>
        <taxon>Hyella</taxon>
    </lineage>
</organism>
<evidence type="ECO:0000313" key="3">
    <source>
        <dbReference type="Proteomes" id="UP000320055"/>
    </source>
</evidence>
<evidence type="ECO:0000259" key="1">
    <source>
        <dbReference type="Pfam" id="PF11563"/>
    </source>
</evidence>
<reference evidence="2 3" key="1">
    <citation type="submission" date="2019-01" db="EMBL/GenBank/DDBJ databases">
        <authorList>
            <person name="Brito A."/>
        </authorList>
    </citation>
    <scope>NUCLEOTIDE SEQUENCE [LARGE SCALE GENOMIC DNA]</scope>
    <source>
        <strain evidence="2">1</strain>
    </source>
</reference>
<dbReference type="GO" id="GO:0020037">
    <property type="term" value="F:heme binding"/>
    <property type="evidence" value="ECO:0007669"/>
    <property type="project" value="InterPro"/>
</dbReference>
<evidence type="ECO:0000313" key="2">
    <source>
        <dbReference type="EMBL" id="VEP13578.1"/>
    </source>
</evidence>
<sequence length="145" mass="16810">MAYCFYDYLGRDPEMAKIINEPAGRKKRLQETFIQWFHEMFTGIDNWSELYAARRWQIGLAHVRVNITPQHVVPAMAIVVREVEKHLKSDNQDDSLTDSLKKICTIDLAFIEQAYVEVLSSSILKETGWTECLFRRIINAGTDSI</sequence>
<dbReference type="SUPFAM" id="SSF46458">
    <property type="entry name" value="Globin-like"/>
    <property type="match status" value="1"/>
</dbReference>
<dbReference type="Gene3D" id="1.10.490.10">
    <property type="entry name" value="Globins"/>
    <property type="match status" value="1"/>
</dbReference>
<dbReference type="InterPro" id="IPR044398">
    <property type="entry name" value="Globin-sensor_dom"/>
</dbReference>
<dbReference type="GO" id="GO:0019825">
    <property type="term" value="F:oxygen binding"/>
    <property type="evidence" value="ECO:0007669"/>
    <property type="project" value="InterPro"/>
</dbReference>
<dbReference type="EMBL" id="CAACVJ010000119">
    <property type="protein sequence ID" value="VEP13578.1"/>
    <property type="molecule type" value="Genomic_DNA"/>
</dbReference>
<gene>
    <name evidence="2" type="ORF">H1P_2050001</name>
</gene>
<feature type="domain" description="Globin-sensor" evidence="1">
    <location>
        <begin position="5"/>
        <end position="118"/>
    </location>
</feature>
<dbReference type="InterPro" id="IPR009050">
    <property type="entry name" value="Globin-like_sf"/>
</dbReference>
<dbReference type="AlphaFoldDB" id="A0A563VQ32"/>
<keyword evidence="3" id="KW-1185">Reference proteome</keyword>
<accession>A0A563VQ32</accession>
<protein>
    <recommendedName>
        <fullName evidence="1">Globin-sensor domain-containing protein</fullName>
    </recommendedName>
</protein>